<dbReference type="SUPFAM" id="SSF56436">
    <property type="entry name" value="C-type lectin-like"/>
    <property type="match status" value="1"/>
</dbReference>
<keyword evidence="1" id="KW-0430">Lectin</keyword>
<dbReference type="PROSITE" id="PS00615">
    <property type="entry name" value="C_TYPE_LECTIN_1"/>
    <property type="match status" value="1"/>
</dbReference>
<evidence type="ECO:0000256" key="1">
    <source>
        <dbReference type="ARBA" id="ARBA00022734"/>
    </source>
</evidence>
<dbReference type="CDD" id="cd03590">
    <property type="entry name" value="CLECT_DC-SIGN_like"/>
    <property type="match status" value="1"/>
</dbReference>
<keyword evidence="6" id="KW-1185">Reference proteome</keyword>
<dbReference type="Gene3D" id="3.10.100.10">
    <property type="entry name" value="Mannose-Binding Protein A, subunit A"/>
    <property type="match status" value="1"/>
</dbReference>
<keyword evidence="2" id="KW-1015">Disulfide bond</keyword>
<protein>
    <submittedName>
        <fullName evidence="5">CD209 antigen-like</fullName>
    </submittedName>
</protein>
<dbReference type="GO" id="GO:0030246">
    <property type="term" value="F:carbohydrate binding"/>
    <property type="evidence" value="ECO:0007669"/>
    <property type="project" value="UniProtKB-KW"/>
</dbReference>
<dbReference type="Proteomes" id="UP001178508">
    <property type="component" value="Chromosome 3"/>
</dbReference>
<dbReference type="Pfam" id="PF00059">
    <property type="entry name" value="Lectin_C"/>
    <property type="match status" value="1"/>
</dbReference>
<dbReference type="EMBL" id="OY660866">
    <property type="protein sequence ID" value="CAJ1052971.1"/>
    <property type="molecule type" value="Genomic_DNA"/>
</dbReference>
<keyword evidence="3" id="KW-0175">Coiled coil</keyword>
<dbReference type="AlphaFoldDB" id="A0AAV1EVY1"/>
<feature type="coiled-coil region" evidence="3">
    <location>
        <begin position="169"/>
        <end position="203"/>
    </location>
</feature>
<feature type="coiled-coil region" evidence="3">
    <location>
        <begin position="106"/>
        <end position="133"/>
    </location>
</feature>
<evidence type="ECO:0000313" key="5">
    <source>
        <dbReference type="EMBL" id="CAJ1052971.1"/>
    </source>
</evidence>
<name>A0AAV1EVY1_XYRNO</name>
<dbReference type="InterPro" id="IPR018378">
    <property type="entry name" value="C-type_lectin_CS"/>
</dbReference>
<evidence type="ECO:0000259" key="4">
    <source>
        <dbReference type="PROSITE" id="PS50041"/>
    </source>
</evidence>
<dbReference type="InterPro" id="IPR016187">
    <property type="entry name" value="CTDL_fold"/>
</dbReference>
<dbReference type="SMART" id="SM00034">
    <property type="entry name" value="CLECT"/>
    <property type="match status" value="1"/>
</dbReference>
<organism evidence="5 6">
    <name type="scientific">Xyrichtys novacula</name>
    <name type="common">Pearly razorfish</name>
    <name type="synonym">Hemipteronotus novacula</name>
    <dbReference type="NCBI Taxonomy" id="13765"/>
    <lineage>
        <taxon>Eukaryota</taxon>
        <taxon>Metazoa</taxon>
        <taxon>Chordata</taxon>
        <taxon>Craniata</taxon>
        <taxon>Vertebrata</taxon>
        <taxon>Euteleostomi</taxon>
        <taxon>Actinopterygii</taxon>
        <taxon>Neopterygii</taxon>
        <taxon>Teleostei</taxon>
        <taxon>Neoteleostei</taxon>
        <taxon>Acanthomorphata</taxon>
        <taxon>Eupercaria</taxon>
        <taxon>Labriformes</taxon>
        <taxon>Labridae</taxon>
        <taxon>Xyrichtys</taxon>
    </lineage>
</organism>
<dbReference type="PANTHER" id="PTHR22803">
    <property type="entry name" value="MANNOSE, PHOSPHOLIPASE, LECTIN RECEPTOR RELATED"/>
    <property type="match status" value="1"/>
</dbReference>
<evidence type="ECO:0000313" key="6">
    <source>
        <dbReference type="Proteomes" id="UP001178508"/>
    </source>
</evidence>
<dbReference type="InterPro" id="IPR050111">
    <property type="entry name" value="C-type_lectin/snaclec_domain"/>
</dbReference>
<evidence type="ECO:0000256" key="2">
    <source>
        <dbReference type="ARBA" id="ARBA00023157"/>
    </source>
</evidence>
<feature type="coiled-coil region" evidence="3">
    <location>
        <begin position="295"/>
        <end position="350"/>
    </location>
</feature>
<sequence>MIVGAAVHYTTFAVQRKSKPLQMEEKDMAEECCASNGENGQIQLLPEESKLQYSVHAVRQNPLRVATVCLGLLCLSLLVGIIAQSVQHRKVEEDHQNKLLAGLTEKEDLQMKLKTEQIKKQVLQNRQNEIKEQTLYMSKETNQLQAENNQLDADSLKLRLSQSQLQASHTSLTKEVEQLRTSRDQLQANNNALASDKDLLQKQHDIVLRRKNDLHARVDTVTKERDALLSKTNNVSKSRDELQTDYNNLVRAINHLEGSYNSTLDDKGKIESSHRNLTGEKSLLLEATEAHKKSVAELEKAYGTYQNEQRDLKATCDIEVQARETLKKKNMNLITEREQLKIDLNGLNKTIEAKKCPNGWRGFENSCYFVSVLKKDWNQAREFCRAMSADLATVKTQETMNFVNGFYPADQEVWIGLTDDGVEGQWKWVDGTPLNTTFWAAGQPNSHKGTDQDCVEFWHRSSGNGEWNDENCSLVQNFICEV</sequence>
<dbReference type="Gene3D" id="1.20.5.1000">
    <property type="entry name" value="arf6 gtpase in complex with a specific effector, jip4"/>
    <property type="match status" value="1"/>
</dbReference>
<accession>A0AAV1EVY1</accession>
<dbReference type="InterPro" id="IPR033989">
    <property type="entry name" value="CD209-like_CTLD"/>
</dbReference>
<dbReference type="PROSITE" id="PS50041">
    <property type="entry name" value="C_TYPE_LECTIN_2"/>
    <property type="match status" value="1"/>
</dbReference>
<feature type="domain" description="C-type lectin" evidence="4">
    <location>
        <begin position="363"/>
        <end position="481"/>
    </location>
</feature>
<gene>
    <name evidence="5" type="ORF">XNOV1_A024942</name>
</gene>
<dbReference type="InterPro" id="IPR016186">
    <property type="entry name" value="C-type_lectin-like/link_sf"/>
</dbReference>
<proteinExistence type="predicted"/>
<reference evidence="5" key="1">
    <citation type="submission" date="2023-08" db="EMBL/GenBank/DDBJ databases">
        <authorList>
            <person name="Alioto T."/>
            <person name="Alioto T."/>
            <person name="Gomez Garrido J."/>
        </authorList>
    </citation>
    <scope>NUCLEOTIDE SEQUENCE</scope>
</reference>
<evidence type="ECO:0000256" key="3">
    <source>
        <dbReference type="SAM" id="Coils"/>
    </source>
</evidence>
<dbReference type="InterPro" id="IPR001304">
    <property type="entry name" value="C-type_lectin-like"/>
</dbReference>